<dbReference type="AlphaFoldDB" id="A0A086THJ6"/>
<protein>
    <submittedName>
        <fullName evidence="2">Uncharacterized protein</fullName>
    </submittedName>
</protein>
<proteinExistence type="predicted"/>
<dbReference type="HOGENOM" id="CLU_2412718_0_0_1"/>
<organism evidence="2 3">
    <name type="scientific">Hapsidospora chrysogenum (strain ATCC 11550 / CBS 779.69 / DSM 880 / IAM 14645 / JCM 23072 / IMI 49137)</name>
    <name type="common">Acremonium chrysogenum</name>
    <dbReference type="NCBI Taxonomy" id="857340"/>
    <lineage>
        <taxon>Eukaryota</taxon>
        <taxon>Fungi</taxon>
        <taxon>Dikarya</taxon>
        <taxon>Ascomycota</taxon>
        <taxon>Pezizomycotina</taxon>
        <taxon>Sordariomycetes</taxon>
        <taxon>Hypocreomycetidae</taxon>
        <taxon>Hypocreales</taxon>
        <taxon>Bionectriaceae</taxon>
        <taxon>Hapsidospora</taxon>
    </lineage>
</organism>
<reference evidence="3" key="1">
    <citation type="journal article" date="2014" name="Genome Announc.">
        <title>Genome sequence and annotation of Acremonium chrysogenum, producer of the beta-lactam antibiotic cephalosporin C.</title>
        <authorList>
            <person name="Terfehr D."/>
            <person name="Dahlmann T.A."/>
            <person name="Specht T."/>
            <person name="Zadra I."/>
            <person name="Kuernsteiner H."/>
            <person name="Kueck U."/>
        </authorList>
    </citation>
    <scope>NUCLEOTIDE SEQUENCE [LARGE SCALE GENOMIC DNA]</scope>
    <source>
        <strain evidence="3">ATCC 11550 / CBS 779.69 / DSM 880 / IAM 14645 / JCM 23072 / IMI 49137</strain>
    </source>
</reference>
<dbReference type="EMBL" id="JPKY01000001">
    <property type="protein sequence ID" value="KFH48828.1"/>
    <property type="molecule type" value="Genomic_DNA"/>
</dbReference>
<feature type="compositionally biased region" description="Polar residues" evidence="1">
    <location>
        <begin position="1"/>
        <end position="10"/>
    </location>
</feature>
<name>A0A086THJ6_HAPC1</name>
<sequence>MARQPPQSDHNMTEPARGDSHAHALLLLGRQRSSQLRSVVECRVRNRPAGQSRSRGRTRVAGPNSASMPVGCEGRQLMQVVGGSETNRRRGN</sequence>
<evidence type="ECO:0000313" key="3">
    <source>
        <dbReference type="Proteomes" id="UP000029964"/>
    </source>
</evidence>
<dbReference type="Proteomes" id="UP000029964">
    <property type="component" value="Unassembled WGS sequence"/>
</dbReference>
<evidence type="ECO:0000256" key="1">
    <source>
        <dbReference type="SAM" id="MobiDB-lite"/>
    </source>
</evidence>
<keyword evidence="3" id="KW-1185">Reference proteome</keyword>
<gene>
    <name evidence="2" type="ORF">ACRE_000210</name>
</gene>
<feature type="region of interest" description="Disordered" evidence="1">
    <location>
        <begin position="44"/>
        <end position="72"/>
    </location>
</feature>
<comment type="caution">
    <text evidence="2">The sequence shown here is derived from an EMBL/GenBank/DDBJ whole genome shotgun (WGS) entry which is preliminary data.</text>
</comment>
<accession>A0A086THJ6</accession>
<evidence type="ECO:0000313" key="2">
    <source>
        <dbReference type="EMBL" id="KFH48828.1"/>
    </source>
</evidence>
<feature type="region of interest" description="Disordered" evidence="1">
    <location>
        <begin position="1"/>
        <end position="23"/>
    </location>
</feature>